<feature type="coiled-coil region" evidence="3">
    <location>
        <begin position="1193"/>
        <end position="1255"/>
    </location>
</feature>
<keyword evidence="3" id="KW-0175">Coiled coil</keyword>
<evidence type="ECO:0000259" key="6">
    <source>
        <dbReference type="PROSITE" id="PS50086"/>
    </source>
</evidence>
<feature type="domain" description="PID" evidence="5">
    <location>
        <begin position="42"/>
        <end position="154"/>
    </location>
</feature>
<organism evidence="7 8">
    <name type="scientific">Oedothorax gibbosus</name>
    <dbReference type="NCBI Taxonomy" id="931172"/>
    <lineage>
        <taxon>Eukaryota</taxon>
        <taxon>Metazoa</taxon>
        <taxon>Ecdysozoa</taxon>
        <taxon>Arthropoda</taxon>
        <taxon>Chelicerata</taxon>
        <taxon>Arachnida</taxon>
        <taxon>Araneae</taxon>
        <taxon>Araneomorphae</taxon>
        <taxon>Entelegynae</taxon>
        <taxon>Araneoidea</taxon>
        <taxon>Linyphiidae</taxon>
        <taxon>Erigoninae</taxon>
        <taxon>Oedothorax</taxon>
    </lineage>
</organism>
<dbReference type="Pfam" id="PF00640">
    <property type="entry name" value="PID"/>
    <property type="match status" value="1"/>
</dbReference>
<dbReference type="PANTHER" id="PTHR47219:SF16">
    <property type="entry name" value="GTPASE ACTIVATING PROTEIN"/>
    <property type="match status" value="1"/>
</dbReference>
<dbReference type="Gene3D" id="1.10.10.2750">
    <property type="match status" value="1"/>
</dbReference>
<dbReference type="CDD" id="cd00934">
    <property type="entry name" value="PTB"/>
    <property type="match status" value="1"/>
</dbReference>
<feature type="region of interest" description="Disordered" evidence="4">
    <location>
        <begin position="1"/>
        <end position="34"/>
    </location>
</feature>
<dbReference type="Pfam" id="PF00566">
    <property type="entry name" value="RabGAP-TBC"/>
    <property type="match status" value="1"/>
</dbReference>
<keyword evidence="1" id="KW-0343">GTPase activation</keyword>
<dbReference type="InterPro" id="IPR035969">
    <property type="entry name" value="Rab-GAP_TBC_sf"/>
</dbReference>
<evidence type="ECO:0000256" key="1">
    <source>
        <dbReference type="ARBA" id="ARBA00022468"/>
    </source>
</evidence>
<feature type="compositionally biased region" description="Acidic residues" evidence="4">
    <location>
        <begin position="1323"/>
        <end position="1339"/>
    </location>
</feature>
<evidence type="ECO:0008006" key="9">
    <source>
        <dbReference type="Google" id="ProtNLM"/>
    </source>
</evidence>
<dbReference type="SUPFAM" id="SSF50729">
    <property type="entry name" value="PH domain-like"/>
    <property type="match status" value="2"/>
</dbReference>
<dbReference type="Pfam" id="PF11830">
    <property type="entry name" value="DUF3350"/>
    <property type="match status" value="1"/>
</dbReference>
<feature type="region of interest" description="Disordered" evidence="4">
    <location>
        <begin position="622"/>
        <end position="645"/>
    </location>
</feature>
<gene>
    <name evidence="7" type="ORF">JTE90_016030</name>
</gene>
<feature type="compositionally biased region" description="Polar residues" evidence="4">
    <location>
        <begin position="403"/>
        <end position="417"/>
    </location>
</feature>
<proteinExistence type="predicted"/>
<keyword evidence="8" id="KW-1185">Reference proteome</keyword>
<feature type="region of interest" description="Disordered" evidence="4">
    <location>
        <begin position="393"/>
        <end position="434"/>
    </location>
</feature>
<dbReference type="SUPFAM" id="SSF47923">
    <property type="entry name" value="Ypt/Rab-GAP domain of gyp1p"/>
    <property type="match status" value="2"/>
</dbReference>
<name>A0AAV6VU13_9ARAC</name>
<feature type="region of interest" description="Disordered" evidence="4">
    <location>
        <begin position="732"/>
        <end position="760"/>
    </location>
</feature>
<dbReference type="SMART" id="SM00462">
    <property type="entry name" value="PTB"/>
    <property type="match status" value="2"/>
</dbReference>
<dbReference type="FunFam" id="1.10.8.270:FF:000001">
    <property type="entry name" value="TBC1 domain family member 1"/>
    <property type="match status" value="1"/>
</dbReference>
<dbReference type="InterPro" id="IPR000195">
    <property type="entry name" value="Rab-GAP-TBC_dom"/>
</dbReference>
<evidence type="ECO:0000256" key="2">
    <source>
        <dbReference type="ARBA" id="ARBA00022553"/>
    </source>
</evidence>
<accession>A0AAV6VU13</accession>
<sequence length="1339" mass="153914">MYRHSSQLLRTGETNMRQSSPKLETNNSQKNTTNHVTFQRTFKVNYLGYAVLDRRYTLSMLPWLVAEIKRHGSRNEEIISIEVTEQSLKARSCLSDSLVFEHKLQTISKFAQTSQDPACFTYMTREVASGPCAYHVFQAVDENTVNELFTSMKETSKELLSHKKNLVSVTEKAASGTTLESVINSCQQYEVLYLGRIKVSGKRAPPTFIDEAVEKFRIYELEKAKNFPSFGKRKRHGSGASISSLPHNLEILENVTENSLQKDVLVSSREELSSSSGVSSCESISQKSLDTNTKIYCDTDPAFLSPQSSLSSSDYSFNFPSHTQSLVTHSQSMDISATCQMLNEFKSSDMKNNLMPPSSLISHTQSLDAPASADIVRDLRDFDPSIPLRDRVRSCSGDIPRAKQTSLPTYHQRSVSGLNDVGRPRSYTSPSSSDYRHTNRTMLFLIGRVDICLIGTDKKQMLLSKQFNDIAHCSQGVKHLDHFGFICRETTLSGAECYAGYIFRCQTEKTVDEMMQTLKQAFSRAHQNYQKLSESTTSVPRIFICDSCPMHWFHTLCYEVEGLSQEDTHLIILRRLGTLPDCDKEKIIVKFQQWSINDDVQQQNEVLMMLIREFSEQKQLKHVHEAKDGKNNGLNGKEKSSKLDSFREKARKSLSSSFETFLKLTSRDDLKEANLSLTQRARHRNQKYEEVDAHLTMCKIGVQFALKVEEHVFKDLDTRSYREGSCDSNKYLYEQTSPVSSRPRSSTFSSSREIRQSSQKQNICPVNKKPIMNMFLKSETSSPSSNYSEAKGSWRQAIFHRVQTPGRGHKQGDHDNDTLEAEQTVFPKKSKEELRALWKKAIIEQILLIRMERENRKLQVNQDAVCHKRMKLNYEEVTPCIKTATREWERILNDPNRVDFHKDKSKLIDAVKKGVPRHKRGEIWQYLAEQNRSWNNVKDDSEDFDMSYEELLKQLTSHQHSILIDIGRTFPNHAFYSQTLGPGQLSLFNLLKAYSLFDQEVGYCQGLSFVAGILLLHMPEEDAFFMMKYLMFDLGLRNQYKTDMVAFQVQMYQLSRLVHDNYLDLDEHLSKFEISSTLYAAPWFLTVFASQFPVGFVARLFDLLFLFGMDVIFKVSLLLLGRFKDCIMNCDNFETVMNFLKNSIPSIDVLEMQILFTQVFNLDISRQLHAFEVEYHVLSEERALSPMKNSKELEKLRETNKMFKSKNMELIEKLQLAYSRIHSLENSEASLKSTVRRLEERVTSLQDEKEALFHSLRILKMRMDGKQEVGEDDVSEHPPLFKVVYSGTEKDEDESFRALLKEFCSKKGSMDSKSTLISPLPDDITEENVFEDPDEISKP</sequence>
<comment type="caution">
    <text evidence="7">The sequence shown here is derived from an EMBL/GenBank/DDBJ whole genome shotgun (WGS) entry which is preliminary data.</text>
</comment>
<dbReference type="Gene3D" id="2.30.29.30">
    <property type="entry name" value="Pleckstrin-homology domain (PH domain)/Phosphotyrosine-binding domain (PTB)"/>
    <property type="match status" value="2"/>
</dbReference>
<feature type="compositionally biased region" description="Low complexity" evidence="4">
    <location>
        <begin position="737"/>
        <end position="751"/>
    </location>
</feature>
<dbReference type="InterPro" id="IPR050302">
    <property type="entry name" value="Rab_GAP_TBC_domain"/>
</dbReference>
<dbReference type="InterPro" id="IPR021785">
    <property type="entry name" value="DUF3350"/>
</dbReference>
<feature type="domain" description="Rab-GAP TBC" evidence="6">
    <location>
        <begin position="914"/>
        <end position="1108"/>
    </location>
</feature>
<feature type="region of interest" description="Disordered" evidence="4">
    <location>
        <begin position="1308"/>
        <end position="1339"/>
    </location>
</feature>
<dbReference type="PROSITE" id="PS50086">
    <property type="entry name" value="TBC_RABGAP"/>
    <property type="match status" value="1"/>
</dbReference>
<evidence type="ECO:0000256" key="3">
    <source>
        <dbReference type="SAM" id="Coils"/>
    </source>
</evidence>
<protein>
    <recommendedName>
        <fullName evidence="9">TBC1 domain family member 1</fullName>
    </recommendedName>
</protein>
<dbReference type="PANTHER" id="PTHR47219">
    <property type="entry name" value="RAB GTPASE-ACTIVATING PROTEIN 1-LIKE"/>
    <property type="match status" value="1"/>
</dbReference>
<dbReference type="Gene3D" id="1.10.472.80">
    <property type="entry name" value="Ypt/Rab-GAP domain of gyp1p, domain 3"/>
    <property type="match status" value="1"/>
</dbReference>
<dbReference type="GO" id="GO:0005096">
    <property type="term" value="F:GTPase activator activity"/>
    <property type="evidence" value="ECO:0007669"/>
    <property type="project" value="UniProtKB-KW"/>
</dbReference>
<evidence type="ECO:0000313" key="8">
    <source>
        <dbReference type="Proteomes" id="UP000827092"/>
    </source>
</evidence>
<dbReference type="PROSITE" id="PS01179">
    <property type="entry name" value="PID"/>
    <property type="match status" value="1"/>
</dbReference>
<dbReference type="Proteomes" id="UP000827092">
    <property type="component" value="Unassembled WGS sequence"/>
</dbReference>
<dbReference type="InterPro" id="IPR011993">
    <property type="entry name" value="PH-like_dom_sf"/>
</dbReference>
<dbReference type="Gene3D" id="1.10.8.270">
    <property type="entry name" value="putative rabgap domain of human tbc1 domain family member 14 like domains"/>
    <property type="match status" value="1"/>
</dbReference>
<reference evidence="7 8" key="1">
    <citation type="journal article" date="2022" name="Nat. Ecol. Evol.">
        <title>A masculinizing supergene underlies an exaggerated male reproductive morph in a spider.</title>
        <authorList>
            <person name="Hendrickx F."/>
            <person name="De Corte Z."/>
            <person name="Sonet G."/>
            <person name="Van Belleghem S.M."/>
            <person name="Kostlbacher S."/>
            <person name="Vangestel C."/>
        </authorList>
    </citation>
    <scope>NUCLEOTIDE SEQUENCE [LARGE SCALE GENOMIC DNA]</scope>
    <source>
        <strain evidence="7">W744_W776</strain>
    </source>
</reference>
<evidence type="ECO:0000313" key="7">
    <source>
        <dbReference type="EMBL" id="KAG8199209.1"/>
    </source>
</evidence>
<dbReference type="SMART" id="SM00164">
    <property type="entry name" value="TBC"/>
    <property type="match status" value="1"/>
</dbReference>
<keyword evidence="2" id="KW-0597">Phosphoprotein</keyword>
<dbReference type="EMBL" id="JAFNEN010000030">
    <property type="protein sequence ID" value="KAG8199209.1"/>
    <property type="molecule type" value="Genomic_DNA"/>
</dbReference>
<evidence type="ECO:0000256" key="4">
    <source>
        <dbReference type="SAM" id="MobiDB-lite"/>
    </source>
</evidence>
<dbReference type="InterPro" id="IPR006020">
    <property type="entry name" value="PTB/PI_dom"/>
</dbReference>
<evidence type="ECO:0000259" key="5">
    <source>
        <dbReference type="PROSITE" id="PS01179"/>
    </source>
</evidence>
<dbReference type="FunFam" id="1.10.10.2750:FF:000002">
    <property type="entry name" value="TBC1 domain family member 4"/>
    <property type="match status" value="1"/>
</dbReference>